<evidence type="ECO:0000256" key="1">
    <source>
        <dbReference type="SAM" id="MobiDB-lite"/>
    </source>
</evidence>
<dbReference type="AlphaFoldDB" id="A0A9W6MGC4"/>
<gene>
    <name evidence="3" type="ORF">GCM10017600_64280</name>
</gene>
<proteinExistence type="predicted"/>
<keyword evidence="2" id="KW-0812">Transmembrane</keyword>
<evidence type="ECO:0000313" key="4">
    <source>
        <dbReference type="Proteomes" id="UP001143474"/>
    </source>
</evidence>
<feature type="compositionally biased region" description="Low complexity" evidence="1">
    <location>
        <begin position="50"/>
        <end position="62"/>
    </location>
</feature>
<dbReference type="RefSeq" id="WP_271221319.1">
    <property type="nucleotide sequence ID" value="NZ_BAAAVD010000038.1"/>
</dbReference>
<feature type="transmembrane region" description="Helical" evidence="2">
    <location>
        <begin position="20"/>
        <end position="39"/>
    </location>
</feature>
<dbReference type="EMBL" id="BSEV01000020">
    <property type="protein sequence ID" value="GLK13017.1"/>
    <property type="molecule type" value="Genomic_DNA"/>
</dbReference>
<organism evidence="3 4">
    <name type="scientific">Streptosporangium carneum</name>
    <dbReference type="NCBI Taxonomy" id="47481"/>
    <lineage>
        <taxon>Bacteria</taxon>
        <taxon>Bacillati</taxon>
        <taxon>Actinomycetota</taxon>
        <taxon>Actinomycetes</taxon>
        <taxon>Streptosporangiales</taxon>
        <taxon>Streptosporangiaceae</taxon>
        <taxon>Streptosporangium</taxon>
    </lineage>
</organism>
<reference evidence="3" key="1">
    <citation type="journal article" date="2014" name="Int. J. Syst. Evol. Microbiol.">
        <title>Complete genome sequence of Corynebacterium casei LMG S-19264T (=DSM 44701T), isolated from a smear-ripened cheese.</title>
        <authorList>
            <consortium name="US DOE Joint Genome Institute (JGI-PGF)"/>
            <person name="Walter F."/>
            <person name="Albersmeier A."/>
            <person name="Kalinowski J."/>
            <person name="Ruckert C."/>
        </authorList>
    </citation>
    <scope>NUCLEOTIDE SEQUENCE</scope>
    <source>
        <strain evidence="3">VKM Ac-2007</strain>
    </source>
</reference>
<keyword evidence="2" id="KW-0472">Membrane</keyword>
<keyword evidence="2" id="KW-1133">Transmembrane helix</keyword>
<dbReference type="Proteomes" id="UP001143474">
    <property type="component" value="Unassembled WGS sequence"/>
</dbReference>
<evidence type="ECO:0000256" key="2">
    <source>
        <dbReference type="SAM" id="Phobius"/>
    </source>
</evidence>
<evidence type="ECO:0000313" key="3">
    <source>
        <dbReference type="EMBL" id="GLK13017.1"/>
    </source>
</evidence>
<accession>A0A9W6MGC4</accession>
<name>A0A9W6MGC4_9ACTN</name>
<sequence length="304" mass="32629">MHGDPNDVIEAGGPPGPRRWIAVAVLAAIVAVPVVSLLVGRDPDPPSSLPAPASTPDAAPATSAAVVDAPVNVLHPKPRRKGDRDVLDVVFPDGSKAEIDYPAELDLAGQGVRPALGGWLEGYFSLFRQLTVPLGGAAEVAQGRPMIRRLAGRATLWQPMSRQEGQAVMFDFDPWHVTLRDHKDGMTYEQRLLWAERLRGRTTKNGYLVLDAASPVRLAEPGQVFRGELAGPRLWFGGAVERGEPVLVLAPAPRCDVEAIGVPEIDQGPGFSTETCENGVYMAASGERGSVERMIADVKVRMTR</sequence>
<protein>
    <submittedName>
        <fullName evidence="3">Uncharacterized protein</fullName>
    </submittedName>
</protein>
<keyword evidence="4" id="KW-1185">Reference proteome</keyword>
<reference evidence="3" key="2">
    <citation type="submission" date="2023-01" db="EMBL/GenBank/DDBJ databases">
        <authorList>
            <person name="Sun Q."/>
            <person name="Evtushenko L."/>
        </authorList>
    </citation>
    <scope>NUCLEOTIDE SEQUENCE</scope>
    <source>
        <strain evidence="3">VKM Ac-2007</strain>
    </source>
</reference>
<comment type="caution">
    <text evidence="3">The sequence shown here is derived from an EMBL/GenBank/DDBJ whole genome shotgun (WGS) entry which is preliminary data.</text>
</comment>
<feature type="region of interest" description="Disordered" evidence="1">
    <location>
        <begin position="43"/>
        <end position="62"/>
    </location>
</feature>